<reference evidence="2" key="1">
    <citation type="journal article" date="2020" name="Nature">
        <title>Giant virus diversity and host interactions through global metagenomics.</title>
        <authorList>
            <person name="Schulz F."/>
            <person name="Roux S."/>
            <person name="Paez-Espino D."/>
            <person name="Jungbluth S."/>
            <person name="Walsh D.A."/>
            <person name="Denef V.J."/>
            <person name="McMahon K.D."/>
            <person name="Konstantinidis K.T."/>
            <person name="Eloe-Fadrosh E.A."/>
            <person name="Kyrpides N.C."/>
            <person name="Woyke T."/>
        </authorList>
    </citation>
    <scope>NUCLEOTIDE SEQUENCE</scope>
    <source>
        <strain evidence="2">GVMAG-M-3300021343-4</strain>
    </source>
</reference>
<organism evidence="2">
    <name type="scientific">viral metagenome</name>
    <dbReference type="NCBI Taxonomy" id="1070528"/>
    <lineage>
        <taxon>unclassified sequences</taxon>
        <taxon>metagenomes</taxon>
        <taxon>organismal metagenomes</taxon>
    </lineage>
</organism>
<sequence length="586" mass="67817">MNIVKREKYNYKTTNTQTYLRLLKYSPDTNRYRIQGVFSTSITPEKLEALQKIKFRGEASLVENIEKLLIEKFNGVKLSNTDKPDAETYILDLAIKNNAVERIINRTKDSSAEAKKKLEFTIVDLEDHDALRKKFPDIYVEYDFICGIHRPPFYDVSTDPFELEEMSVEDLAGLSQTHNLPFSKDLTKKQNLVNMVRCLKSKRKLFEAKYLTQISRISKQPTLEYPEKYKALLNQNTHLLKYRKGDRETPEIIRSYCINRNILKCKHILKSYKDHQRRLKKAAVVNEPVEEEQSNNPAIIESEASPEAEEDDDAEPIDPEAVYDENEECHGDLYAVDPPEVEGEVSGEVEDEVESAEVPKKYTKQTKKVTLKSGMLDKDMETDIKLIKDQLKAKADKDTSKGMLMSNGDVLHQMAMKIYGNRLVEQRKKERESEHESSNSSNSSNLSNLTIMITKLKKYPTISDDIKNTFGNGLTYKSMDVYEAYTRFVDVFTAKLQSQWSLIGECTYFGFDPEKKHFLAIFDVELMPDDEIINEMYSNNRSVYTKVYFDNGKVYNTGVEQSFITSEDTFDYFKKNFPNAVTIYNE</sequence>
<name>A0A6C0CJS4_9ZZZZ</name>
<evidence type="ECO:0000256" key="1">
    <source>
        <dbReference type="SAM" id="MobiDB-lite"/>
    </source>
</evidence>
<protein>
    <submittedName>
        <fullName evidence="2">Uncharacterized protein</fullName>
    </submittedName>
</protein>
<dbReference type="AlphaFoldDB" id="A0A6C0CJS4"/>
<feature type="region of interest" description="Disordered" evidence="1">
    <location>
        <begin position="426"/>
        <end position="445"/>
    </location>
</feature>
<feature type="compositionally biased region" description="Acidic residues" evidence="1">
    <location>
        <begin position="304"/>
        <end position="314"/>
    </location>
</feature>
<evidence type="ECO:0000313" key="2">
    <source>
        <dbReference type="EMBL" id="QHT04721.1"/>
    </source>
</evidence>
<accession>A0A6C0CJS4</accession>
<dbReference type="EMBL" id="MN739437">
    <property type="protein sequence ID" value="QHT04721.1"/>
    <property type="molecule type" value="Genomic_DNA"/>
</dbReference>
<feature type="region of interest" description="Disordered" evidence="1">
    <location>
        <begin position="287"/>
        <end position="314"/>
    </location>
</feature>
<proteinExistence type="predicted"/>
<feature type="compositionally biased region" description="Basic and acidic residues" evidence="1">
    <location>
        <begin position="426"/>
        <end position="437"/>
    </location>
</feature>